<keyword evidence="1" id="KW-0472">Membrane</keyword>
<dbReference type="GeneID" id="39872589"/>
<dbReference type="AlphaFoldDB" id="A0A2H6K791"/>
<feature type="chain" id="PRO_5014134545" evidence="2">
    <location>
        <begin position="27"/>
        <end position="145"/>
    </location>
</feature>
<keyword evidence="2" id="KW-0732">Signal</keyword>
<dbReference type="RefSeq" id="XP_028865062.1">
    <property type="nucleotide sequence ID" value="XM_029009229.1"/>
</dbReference>
<evidence type="ECO:0000256" key="1">
    <source>
        <dbReference type="SAM" id="Phobius"/>
    </source>
</evidence>
<name>A0A2H6K791_9APIC</name>
<organism evidence="3 4">
    <name type="scientific">Babesia ovata</name>
    <dbReference type="NCBI Taxonomy" id="189622"/>
    <lineage>
        <taxon>Eukaryota</taxon>
        <taxon>Sar</taxon>
        <taxon>Alveolata</taxon>
        <taxon>Apicomplexa</taxon>
        <taxon>Aconoidasida</taxon>
        <taxon>Piroplasmida</taxon>
        <taxon>Babesiidae</taxon>
        <taxon>Babesia</taxon>
    </lineage>
</organism>
<accession>A0A2H6K791</accession>
<comment type="caution">
    <text evidence="3">The sequence shown here is derived from an EMBL/GenBank/DDBJ whole genome shotgun (WGS) entry which is preliminary data.</text>
</comment>
<keyword evidence="1" id="KW-1133">Transmembrane helix</keyword>
<sequence>MIELQPIAPLVVVAALLAGSVRYAKAKHECNLKCRLKPDWIASHESEPEEPPVEHGAQAVGDFLSQLYRDIVDCFGNYSRIGEDGRVLTDADAPREYTLMKFFTVTDVGFGRFIKIMNSVFLCLAVGFLCYIFYAASNKDKNVSA</sequence>
<evidence type="ECO:0000313" key="3">
    <source>
        <dbReference type="EMBL" id="GBE58819.1"/>
    </source>
</evidence>
<feature type="transmembrane region" description="Helical" evidence="1">
    <location>
        <begin position="116"/>
        <end position="136"/>
    </location>
</feature>
<gene>
    <name evidence="3" type="ORF">BOVATA_003120</name>
</gene>
<reference evidence="3 4" key="1">
    <citation type="journal article" date="2017" name="BMC Genomics">
        <title>Whole-genome assembly of Babesia ovata and comparative genomics between closely related pathogens.</title>
        <authorList>
            <person name="Yamagishi J."/>
            <person name="Asada M."/>
            <person name="Hakimi H."/>
            <person name="Tanaka T.Q."/>
            <person name="Sugimoto C."/>
            <person name="Kawazu S."/>
        </authorList>
    </citation>
    <scope>NUCLEOTIDE SEQUENCE [LARGE SCALE GENOMIC DNA]</scope>
    <source>
        <strain evidence="3 4">Miyake</strain>
    </source>
</reference>
<feature type="signal peptide" evidence="2">
    <location>
        <begin position="1"/>
        <end position="26"/>
    </location>
</feature>
<keyword evidence="4" id="KW-1185">Reference proteome</keyword>
<evidence type="ECO:0000256" key="2">
    <source>
        <dbReference type="SAM" id="SignalP"/>
    </source>
</evidence>
<dbReference type="VEuPathDB" id="PiroplasmaDB:BOVATA_003120"/>
<dbReference type="EMBL" id="BDSA01000001">
    <property type="protein sequence ID" value="GBE58819.1"/>
    <property type="molecule type" value="Genomic_DNA"/>
</dbReference>
<keyword evidence="1" id="KW-0812">Transmembrane</keyword>
<evidence type="ECO:0000313" key="4">
    <source>
        <dbReference type="Proteomes" id="UP000236319"/>
    </source>
</evidence>
<proteinExistence type="predicted"/>
<dbReference type="Proteomes" id="UP000236319">
    <property type="component" value="Unassembled WGS sequence"/>
</dbReference>
<protein>
    <submittedName>
        <fullName evidence="3">Ku domain-containing protein</fullName>
    </submittedName>
</protein>
<dbReference type="OrthoDB" id="10367518at2759"/>